<dbReference type="Proteomes" id="UP000176087">
    <property type="component" value="Unassembled WGS sequence"/>
</dbReference>
<accession>A0A1E7JHZ8</accession>
<proteinExistence type="predicted"/>
<name>A0A1E7JHZ8_9ACTN</name>
<gene>
    <name evidence="1" type="ORF">AN215_27550</name>
</gene>
<protein>
    <submittedName>
        <fullName evidence="1">Uncharacterized protein</fullName>
    </submittedName>
</protein>
<comment type="caution">
    <text evidence="1">The sequence shown here is derived from an EMBL/GenBank/DDBJ whole genome shotgun (WGS) entry which is preliminary data.</text>
</comment>
<dbReference type="AlphaFoldDB" id="A0A1E7JHZ8"/>
<sequence length="86" mass="9130">MDAERDPALVVVVANGVLQKAADQPAELHRVAVDGRGHGADGEREAAAPHLVGMAGGHGPYEIAEFDRLTARRLPARHRRAHGVVL</sequence>
<keyword evidence="2" id="KW-1185">Reference proteome</keyword>
<organism evidence="1 2">
    <name type="scientific">Streptomyces abyssalis</name>
    <dbReference type="NCBI Taxonomy" id="933944"/>
    <lineage>
        <taxon>Bacteria</taxon>
        <taxon>Bacillati</taxon>
        <taxon>Actinomycetota</taxon>
        <taxon>Actinomycetes</taxon>
        <taxon>Kitasatosporales</taxon>
        <taxon>Streptomycetaceae</taxon>
        <taxon>Streptomyces</taxon>
    </lineage>
</organism>
<evidence type="ECO:0000313" key="1">
    <source>
        <dbReference type="EMBL" id="OEU86080.1"/>
    </source>
</evidence>
<reference evidence="1 2" key="1">
    <citation type="journal article" date="2016" name="Front. Microbiol.">
        <title>Comparative Genomics Analysis of Streptomyces Species Reveals Their Adaptation to the Marine Environment and Their Diversity at the Genomic Level.</title>
        <authorList>
            <person name="Tian X."/>
            <person name="Zhang Z."/>
            <person name="Yang T."/>
            <person name="Chen M."/>
            <person name="Li J."/>
            <person name="Chen F."/>
            <person name="Yang J."/>
            <person name="Li W."/>
            <person name="Zhang B."/>
            <person name="Zhang Z."/>
            <person name="Wu J."/>
            <person name="Zhang C."/>
            <person name="Long L."/>
            <person name="Xiao J."/>
        </authorList>
    </citation>
    <scope>NUCLEOTIDE SEQUENCE [LARGE SCALE GENOMIC DNA]</scope>
    <source>
        <strain evidence="1 2">SCSIO 10390</strain>
    </source>
</reference>
<dbReference type="EMBL" id="LJGT01000041">
    <property type="protein sequence ID" value="OEU86080.1"/>
    <property type="molecule type" value="Genomic_DNA"/>
</dbReference>
<dbReference type="RefSeq" id="WP_070010509.1">
    <property type="nucleotide sequence ID" value="NZ_LJGS01000039.1"/>
</dbReference>
<evidence type="ECO:0000313" key="2">
    <source>
        <dbReference type="Proteomes" id="UP000176087"/>
    </source>
</evidence>